<dbReference type="Gene3D" id="3.40.50.410">
    <property type="entry name" value="von Willebrand factor, type A domain"/>
    <property type="match status" value="1"/>
</dbReference>
<dbReference type="GO" id="GO:0032436">
    <property type="term" value="P:positive regulation of proteasomal ubiquitin-dependent protein catabolic process"/>
    <property type="evidence" value="ECO:0007669"/>
    <property type="project" value="EnsemblFungi"/>
</dbReference>
<keyword evidence="6" id="KW-1185">Reference proteome</keyword>
<feature type="region of interest" description="Disordered" evidence="3">
    <location>
        <begin position="230"/>
        <end position="299"/>
    </location>
</feature>
<dbReference type="PROSITE" id="PS50234">
    <property type="entry name" value="VWFA"/>
    <property type="match status" value="1"/>
</dbReference>
<name>A0A1E4U352_PACTA</name>
<gene>
    <name evidence="5" type="ORF">PACTADRAFT_185053</name>
</gene>
<dbReference type="GO" id="GO:0008540">
    <property type="term" value="C:proteasome regulatory particle, base subcomplex"/>
    <property type="evidence" value="ECO:0007669"/>
    <property type="project" value="EnsemblFungi"/>
</dbReference>
<dbReference type="InterPro" id="IPR036465">
    <property type="entry name" value="vWFA_dom_sf"/>
</dbReference>
<dbReference type="GO" id="GO:0036435">
    <property type="term" value="F:K48-linked polyubiquitin modification-dependent protein binding"/>
    <property type="evidence" value="ECO:0007669"/>
    <property type="project" value="EnsemblFungi"/>
</dbReference>
<feature type="compositionally biased region" description="Basic and acidic residues" evidence="3">
    <location>
        <begin position="263"/>
        <end position="282"/>
    </location>
</feature>
<dbReference type="STRING" id="669874.A0A1E4U352"/>
<proteinExistence type="inferred from homology"/>
<evidence type="ECO:0000313" key="5">
    <source>
        <dbReference type="EMBL" id="ODV98422.1"/>
    </source>
</evidence>
<dbReference type="PROSITE" id="PS50330">
    <property type="entry name" value="UIM"/>
    <property type="match status" value="1"/>
</dbReference>
<dbReference type="AlphaFoldDB" id="A0A1E4U352"/>
<dbReference type="InterPro" id="IPR003903">
    <property type="entry name" value="UIM_dom"/>
</dbReference>
<dbReference type="Pfam" id="PF13519">
    <property type="entry name" value="VWA_2"/>
    <property type="match status" value="1"/>
</dbReference>
<dbReference type="PANTHER" id="PTHR10223:SF0">
    <property type="entry name" value="26S PROTEASOME NON-ATPASE REGULATORY SUBUNIT 4"/>
    <property type="match status" value="1"/>
</dbReference>
<protein>
    <recommendedName>
        <fullName evidence="4">VWFA domain-containing protein</fullName>
    </recommendedName>
</protein>
<dbReference type="Gene3D" id="1.10.287.3990">
    <property type="match status" value="1"/>
</dbReference>
<accession>A0A1E4U352</accession>
<dbReference type="InterPro" id="IPR027040">
    <property type="entry name" value="PSMD4"/>
</dbReference>
<feature type="compositionally biased region" description="Basic and acidic residues" evidence="3">
    <location>
        <begin position="230"/>
        <end position="254"/>
    </location>
</feature>
<dbReference type="EMBL" id="KV454011">
    <property type="protein sequence ID" value="ODV98422.1"/>
    <property type="molecule type" value="Genomic_DNA"/>
</dbReference>
<dbReference type="FunFam" id="3.40.50.410:FF:000005">
    <property type="entry name" value="26S proteasome non-ATPase regulatory subunit 4"/>
    <property type="match status" value="1"/>
</dbReference>
<sequence length="299" mass="33438">MVLEATMILVDSSEYTRNGDFLTSRFDAQLDSVDYIFQSKTNSNPENTVGLMSMGGDGPKVLSTLTTDFGRILAGIHEVNIDGKLHLSTSIQVALLVLKHRQNKVQHQRVIAFVASPIAESDKDLEKLAKKLKKNNIAVDFINFGEESLNTSKLEKFIEIVNKDDNSHLLTVSPGPKLLYEHIASSPILQNGGAAFGGEAGANDDFFDLGADPNMDPELALALRLSLEEERSRQEREQQDREKATKQQDQKLQDIQEEGVESSNKEKENENENENEKEKEKEDKEDEDAKMEDAQEDSK</sequence>
<dbReference type="PANTHER" id="PTHR10223">
    <property type="entry name" value="26S PROTEASOME NON-ATPASE REGULATORY SUBUNIT 4"/>
    <property type="match status" value="1"/>
</dbReference>
<evidence type="ECO:0000313" key="6">
    <source>
        <dbReference type="Proteomes" id="UP000094236"/>
    </source>
</evidence>
<dbReference type="GO" id="GO:0043248">
    <property type="term" value="P:proteasome assembly"/>
    <property type="evidence" value="ECO:0007669"/>
    <property type="project" value="EnsemblFungi"/>
</dbReference>
<dbReference type="InterPro" id="IPR002035">
    <property type="entry name" value="VWF_A"/>
</dbReference>
<dbReference type="OrthoDB" id="1731724at2759"/>
<organism evidence="5 6">
    <name type="scientific">Pachysolen tannophilus NRRL Y-2460</name>
    <dbReference type="NCBI Taxonomy" id="669874"/>
    <lineage>
        <taxon>Eukaryota</taxon>
        <taxon>Fungi</taxon>
        <taxon>Dikarya</taxon>
        <taxon>Ascomycota</taxon>
        <taxon>Saccharomycotina</taxon>
        <taxon>Pichiomycetes</taxon>
        <taxon>Pachysolenaceae</taxon>
        <taxon>Pachysolen</taxon>
    </lineage>
</organism>
<evidence type="ECO:0000256" key="2">
    <source>
        <dbReference type="ARBA" id="ARBA00022942"/>
    </source>
</evidence>
<keyword evidence="2" id="KW-0647">Proteasome</keyword>
<comment type="similarity">
    <text evidence="1">Belongs to the proteasome subunit S5A family.</text>
</comment>
<dbReference type="GO" id="GO:0005634">
    <property type="term" value="C:nucleus"/>
    <property type="evidence" value="ECO:0007669"/>
    <property type="project" value="TreeGrafter"/>
</dbReference>
<dbReference type="GO" id="GO:0005829">
    <property type="term" value="C:cytosol"/>
    <property type="evidence" value="ECO:0007669"/>
    <property type="project" value="TreeGrafter"/>
</dbReference>
<evidence type="ECO:0000259" key="4">
    <source>
        <dbReference type="PROSITE" id="PS50234"/>
    </source>
</evidence>
<evidence type="ECO:0000256" key="1">
    <source>
        <dbReference type="ARBA" id="ARBA00005574"/>
    </source>
</evidence>
<reference evidence="6" key="1">
    <citation type="submission" date="2016-05" db="EMBL/GenBank/DDBJ databases">
        <title>Comparative genomics of biotechnologically important yeasts.</title>
        <authorList>
            <consortium name="DOE Joint Genome Institute"/>
            <person name="Riley R."/>
            <person name="Haridas S."/>
            <person name="Wolfe K.H."/>
            <person name="Lopes M.R."/>
            <person name="Hittinger C.T."/>
            <person name="Goker M."/>
            <person name="Salamov A."/>
            <person name="Wisecaver J."/>
            <person name="Long T.M."/>
            <person name="Aerts A.L."/>
            <person name="Barry K."/>
            <person name="Choi C."/>
            <person name="Clum A."/>
            <person name="Coughlan A.Y."/>
            <person name="Deshpande S."/>
            <person name="Douglass A.P."/>
            <person name="Hanson S.J."/>
            <person name="Klenk H.-P."/>
            <person name="Labutti K."/>
            <person name="Lapidus A."/>
            <person name="Lindquist E."/>
            <person name="Lipzen A."/>
            <person name="Meier-Kolthoff J.P."/>
            <person name="Ohm R.A."/>
            <person name="Otillar R.P."/>
            <person name="Pangilinan J."/>
            <person name="Peng Y."/>
            <person name="Rokas A."/>
            <person name="Rosa C.A."/>
            <person name="Scheuner C."/>
            <person name="Sibirny A.A."/>
            <person name="Slot J.C."/>
            <person name="Stielow J.B."/>
            <person name="Sun H."/>
            <person name="Kurtzman C.P."/>
            <person name="Blackwell M."/>
            <person name="Grigoriev I.V."/>
            <person name="Jeffries T.W."/>
        </authorList>
    </citation>
    <scope>NUCLEOTIDE SEQUENCE [LARGE SCALE GENOMIC DNA]</scope>
    <source>
        <strain evidence="6">NRRL Y-2460</strain>
    </source>
</reference>
<evidence type="ECO:0000256" key="3">
    <source>
        <dbReference type="SAM" id="MobiDB-lite"/>
    </source>
</evidence>
<dbReference type="SMART" id="SM00327">
    <property type="entry name" value="VWA"/>
    <property type="match status" value="1"/>
</dbReference>
<dbReference type="SUPFAM" id="SSF53300">
    <property type="entry name" value="vWA-like"/>
    <property type="match status" value="1"/>
</dbReference>
<dbReference type="Proteomes" id="UP000094236">
    <property type="component" value="Unassembled WGS sequence"/>
</dbReference>
<dbReference type="GO" id="GO:0043161">
    <property type="term" value="P:proteasome-mediated ubiquitin-dependent protein catabolic process"/>
    <property type="evidence" value="ECO:0007669"/>
    <property type="project" value="EnsemblFungi"/>
</dbReference>
<feature type="domain" description="VWFA" evidence="4">
    <location>
        <begin position="5"/>
        <end position="188"/>
    </location>
</feature>